<protein>
    <submittedName>
        <fullName evidence="1">Uncharacterized protein</fullName>
    </submittedName>
</protein>
<keyword evidence="2" id="KW-1185">Reference proteome</keyword>
<comment type="caution">
    <text evidence="1">The sequence shown here is derived from an EMBL/GenBank/DDBJ whole genome shotgun (WGS) entry which is preliminary data.</text>
</comment>
<evidence type="ECO:0000313" key="1">
    <source>
        <dbReference type="EMBL" id="KAJ0090204.1"/>
    </source>
</evidence>
<gene>
    <name evidence="1" type="ORF">Patl1_13858</name>
</gene>
<dbReference type="Proteomes" id="UP001164250">
    <property type="component" value="Chromosome 8"/>
</dbReference>
<organism evidence="1 2">
    <name type="scientific">Pistacia atlantica</name>
    <dbReference type="NCBI Taxonomy" id="434234"/>
    <lineage>
        <taxon>Eukaryota</taxon>
        <taxon>Viridiplantae</taxon>
        <taxon>Streptophyta</taxon>
        <taxon>Embryophyta</taxon>
        <taxon>Tracheophyta</taxon>
        <taxon>Spermatophyta</taxon>
        <taxon>Magnoliopsida</taxon>
        <taxon>eudicotyledons</taxon>
        <taxon>Gunneridae</taxon>
        <taxon>Pentapetalae</taxon>
        <taxon>rosids</taxon>
        <taxon>malvids</taxon>
        <taxon>Sapindales</taxon>
        <taxon>Anacardiaceae</taxon>
        <taxon>Pistacia</taxon>
    </lineage>
</organism>
<evidence type="ECO:0000313" key="2">
    <source>
        <dbReference type="Proteomes" id="UP001164250"/>
    </source>
</evidence>
<accession>A0ACC1AU18</accession>
<proteinExistence type="predicted"/>
<name>A0ACC1AU18_9ROSI</name>
<dbReference type="EMBL" id="CM047904">
    <property type="protein sequence ID" value="KAJ0090204.1"/>
    <property type="molecule type" value="Genomic_DNA"/>
</dbReference>
<reference evidence="2" key="1">
    <citation type="journal article" date="2023" name="G3 (Bethesda)">
        <title>Genome assembly and association tests identify interacting loci associated with vigor, precocity, and sex in interspecific pistachio rootstocks.</title>
        <authorList>
            <person name="Palmer W."/>
            <person name="Jacygrad E."/>
            <person name="Sagayaradj S."/>
            <person name="Cavanaugh K."/>
            <person name="Han R."/>
            <person name="Bertier L."/>
            <person name="Beede B."/>
            <person name="Kafkas S."/>
            <person name="Golino D."/>
            <person name="Preece J."/>
            <person name="Michelmore R."/>
        </authorList>
    </citation>
    <scope>NUCLEOTIDE SEQUENCE [LARGE SCALE GENOMIC DNA]</scope>
</reference>
<sequence>MSLLMTFLEEAVAPTALPKGGARVTSKQAATRKPVCPKTWEPNLSVIFGKLISHISSFQRSFTIMEEPSTVYWTVPAFCSVQTVPVLVDYVLAHHV</sequence>